<accession>A0ABT8XKJ3</accession>
<feature type="domain" description="Response regulatory" evidence="2">
    <location>
        <begin position="12"/>
        <end position="124"/>
    </location>
</feature>
<evidence type="ECO:0000313" key="4">
    <source>
        <dbReference type="Proteomes" id="UP001177080"/>
    </source>
</evidence>
<feature type="modified residue" description="4-aspartylphosphate" evidence="1">
    <location>
        <position position="64"/>
    </location>
</feature>
<dbReference type="Gene3D" id="3.40.50.2300">
    <property type="match status" value="1"/>
</dbReference>
<name>A0ABT8XKJ3_9HYPH</name>
<sequence length="129" mass="13731">MTKSSKPLSGRTYLILEDEYLIASDLLIILEGAGAKVYGPISDVRNALEILKGTSLTLDAAVLDINLAGDMVYPIASLLMKRGTPFIFATGYECSPVPEEFKQAPCLSKPTLEADLISALLSVSAALPN</sequence>
<reference evidence="3" key="1">
    <citation type="submission" date="2022-04" db="EMBL/GenBank/DDBJ databases">
        <title>Shinella lacus sp. nov., a novel member of the genus Shinella from water.</title>
        <authorList>
            <person name="Deng Y."/>
        </authorList>
    </citation>
    <scope>NUCLEOTIDE SEQUENCE</scope>
    <source>
        <strain evidence="3">JCM 31239</strain>
    </source>
</reference>
<dbReference type="SUPFAM" id="SSF52172">
    <property type="entry name" value="CheY-like"/>
    <property type="match status" value="1"/>
</dbReference>
<proteinExistence type="predicted"/>
<gene>
    <name evidence="3" type="ORF">GB928_023950</name>
</gene>
<dbReference type="RefSeq" id="WP_244763842.1">
    <property type="nucleotide sequence ID" value="NZ_JALJCJ010000009.1"/>
</dbReference>
<dbReference type="InterPro" id="IPR011006">
    <property type="entry name" value="CheY-like_superfamily"/>
</dbReference>
<keyword evidence="4" id="KW-1185">Reference proteome</keyword>
<evidence type="ECO:0000256" key="1">
    <source>
        <dbReference type="PROSITE-ProRule" id="PRU00169"/>
    </source>
</evidence>
<dbReference type="InterPro" id="IPR001789">
    <property type="entry name" value="Sig_transdc_resp-reg_receiver"/>
</dbReference>
<organism evidence="3 4">
    <name type="scientific">Shinella curvata</name>
    <dbReference type="NCBI Taxonomy" id="1817964"/>
    <lineage>
        <taxon>Bacteria</taxon>
        <taxon>Pseudomonadati</taxon>
        <taxon>Pseudomonadota</taxon>
        <taxon>Alphaproteobacteria</taxon>
        <taxon>Hyphomicrobiales</taxon>
        <taxon>Rhizobiaceae</taxon>
        <taxon>Shinella</taxon>
    </lineage>
</organism>
<dbReference type="EMBL" id="WHSC02000011">
    <property type="protein sequence ID" value="MDO6124254.1"/>
    <property type="molecule type" value="Genomic_DNA"/>
</dbReference>
<dbReference type="Proteomes" id="UP001177080">
    <property type="component" value="Unassembled WGS sequence"/>
</dbReference>
<evidence type="ECO:0000313" key="3">
    <source>
        <dbReference type="EMBL" id="MDO6124254.1"/>
    </source>
</evidence>
<evidence type="ECO:0000259" key="2">
    <source>
        <dbReference type="PROSITE" id="PS50110"/>
    </source>
</evidence>
<comment type="caution">
    <text evidence="3">The sequence shown here is derived from an EMBL/GenBank/DDBJ whole genome shotgun (WGS) entry which is preliminary data.</text>
</comment>
<keyword evidence="1" id="KW-0597">Phosphoprotein</keyword>
<protein>
    <submittedName>
        <fullName evidence="3">Response regulator</fullName>
    </submittedName>
</protein>
<dbReference type="PROSITE" id="PS50110">
    <property type="entry name" value="RESPONSE_REGULATORY"/>
    <property type="match status" value="1"/>
</dbReference>